<keyword evidence="2" id="KW-0863">Zinc-finger</keyword>
<evidence type="ECO:0000256" key="4">
    <source>
        <dbReference type="SAM" id="MobiDB-lite"/>
    </source>
</evidence>
<keyword evidence="1" id="KW-0479">Metal-binding</keyword>
<sequence length="180" mass="19943">MAHLHCPACFVNPGANPWAMPEHWHCGVPHSPAAHGWGGSMMHLWPHHHPPPPPPPPNVIPARLHSPEVQPNPEEWSGWEDGKLGSPSEVAEQNDKGENEEEDKAPLFIPNFRWSCEHCTFVNKAGTRVCAVCCKTPSADVEPEGKIRTSKEPKDWSDARSHISKKSEGISINLFITVIK</sequence>
<gene>
    <name evidence="6" type="ORF">J437_LFUL012768</name>
</gene>
<proteinExistence type="predicted"/>
<dbReference type="EMBL" id="KZ312447">
    <property type="protein sequence ID" value="KAG8240291.1"/>
    <property type="molecule type" value="Genomic_DNA"/>
</dbReference>
<feature type="region of interest" description="Disordered" evidence="4">
    <location>
        <begin position="53"/>
        <end position="102"/>
    </location>
</feature>
<feature type="domain" description="RanBP2-type" evidence="5">
    <location>
        <begin position="114"/>
        <end position="133"/>
    </location>
</feature>
<dbReference type="InterPro" id="IPR036443">
    <property type="entry name" value="Znf_RanBP2_sf"/>
</dbReference>
<evidence type="ECO:0000313" key="6">
    <source>
        <dbReference type="EMBL" id="KAG8240291.1"/>
    </source>
</evidence>
<evidence type="ECO:0000256" key="3">
    <source>
        <dbReference type="ARBA" id="ARBA00022833"/>
    </source>
</evidence>
<evidence type="ECO:0000256" key="1">
    <source>
        <dbReference type="ARBA" id="ARBA00022723"/>
    </source>
</evidence>
<dbReference type="OrthoDB" id="9978677at2759"/>
<keyword evidence="7" id="KW-1185">Reference proteome</keyword>
<dbReference type="SUPFAM" id="SSF90209">
    <property type="entry name" value="Ran binding protein zinc finger-like"/>
    <property type="match status" value="1"/>
</dbReference>
<accession>A0A8K0PAR1</accession>
<evidence type="ECO:0000313" key="7">
    <source>
        <dbReference type="Proteomes" id="UP000792457"/>
    </source>
</evidence>
<dbReference type="InterPro" id="IPR001876">
    <property type="entry name" value="Znf_RanBP2"/>
</dbReference>
<evidence type="ECO:0000259" key="5">
    <source>
        <dbReference type="PROSITE" id="PS01358"/>
    </source>
</evidence>
<organism evidence="6 7">
    <name type="scientific">Ladona fulva</name>
    <name type="common">Scarce chaser dragonfly</name>
    <name type="synonym">Libellula fulva</name>
    <dbReference type="NCBI Taxonomy" id="123851"/>
    <lineage>
        <taxon>Eukaryota</taxon>
        <taxon>Metazoa</taxon>
        <taxon>Ecdysozoa</taxon>
        <taxon>Arthropoda</taxon>
        <taxon>Hexapoda</taxon>
        <taxon>Insecta</taxon>
        <taxon>Pterygota</taxon>
        <taxon>Palaeoptera</taxon>
        <taxon>Odonata</taxon>
        <taxon>Epiprocta</taxon>
        <taxon>Anisoptera</taxon>
        <taxon>Libelluloidea</taxon>
        <taxon>Libellulidae</taxon>
        <taxon>Ladona</taxon>
    </lineage>
</organism>
<dbReference type="Proteomes" id="UP000792457">
    <property type="component" value="Unassembled WGS sequence"/>
</dbReference>
<keyword evidence="3" id="KW-0862">Zinc</keyword>
<dbReference type="Gene3D" id="2.30.30.380">
    <property type="entry name" value="Zn-finger domain of Sec23/24"/>
    <property type="match status" value="1"/>
</dbReference>
<dbReference type="AlphaFoldDB" id="A0A8K0PAR1"/>
<protein>
    <recommendedName>
        <fullName evidence="5">RanBP2-type domain-containing protein</fullName>
    </recommendedName>
</protein>
<dbReference type="PROSITE" id="PS01358">
    <property type="entry name" value="ZF_RANBP2_1"/>
    <property type="match status" value="1"/>
</dbReference>
<evidence type="ECO:0000256" key="2">
    <source>
        <dbReference type="ARBA" id="ARBA00022771"/>
    </source>
</evidence>
<reference evidence="6" key="1">
    <citation type="submission" date="2013-04" db="EMBL/GenBank/DDBJ databases">
        <authorList>
            <person name="Qu J."/>
            <person name="Murali S.C."/>
            <person name="Bandaranaike D."/>
            <person name="Bellair M."/>
            <person name="Blankenburg K."/>
            <person name="Chao H."/>
            <person name="Dinh H."/>
            <person name="Doddapaneni H."/>
            <person name="Downs B."/>
            <person name="Dugan-Rocha S."/>
            <person name="Elkadiri S."/>
            <person name="Gnanaolivu R.D."/>
            <person name="Hernandez B."/>
            <person name="Javaid M."/>
            <person name="Jayaseelan J.C."/>
            <person name="Lee S."/>
            <person name="Li M."/>
            <person name="Ming W."/>
            <person name="Munidasa M."/>
            <person name="Muniz J."/>
            <person name="Nguyen L."/>
            <person name="Ongeri F."/>
            <person name="Osuji N."/>
            <person name="Pu L.-L."/>
            <person name="Puazo M."/>
            <person name="Qu C."/>
            <person name="Quiroz J."/>
            <person name="Raj R."/>
            <person name="Weissenberger G."/>
            <person name="Xin Y."/>
            <person name="Zou X."/>
            <person name="Han Y."/>
            <person name="Richards S."/>
            <person name="Worley K."/>
            <person name="Muzny D."/>
            <person name="Gibbs R."/>
        </authorList>
    </citation>
    <scope>NUCLEOTIDE SEQUENCE</scope>
    <source>
        <strain evidence="6">Sampled in the wild</strain>
    </source>
</reference>
<reference evidence="6" key="2">
    <citation type="submission" date="2017-10" db="EMBL/GenBank/DDBJ databases">
        <title>Ladona fulva Genome sequencing and assembly.</title>
        <authorList>
            <person name="Murali S."/>
            <person name="Richards S."/>
            <person name="Bandaranaike D."/>
            <person name="Bellair M."/>
            <person name="Blankenburg K."/>
            <person name="Chao H."/>
            <person name="Dinh H."/>
            <person name="Doddapaneni H."/>
            <person name="Dugan-Rocha S."/>
            <person name="Elkadiri S."/>
            <person name="Gnanaolivu R."/>
            <person name="Hernandez B."/>
            <person name="Skinner E."/>
            <person name="Javaid M."/>
            <person name="Lee S."/>
            <person name="Li M."/>
            <person name="Ming W."/>
            <person name="Munidasa M."/>
            <person name="Muniz J."/>
            <person name="Nguyen L."/>
            <person name="Hughes D."/>
            <person name="Osuji N."/>
            <person name="Pu L.-L."/>
            <person name="Puazo M."/>
            <person name="Qu C."/>
            <person name="Quiroz J."/>
            <person name="Raj R."/>
            <person name="Weissenberger G."/>
            <person name="Xin Y."/>
            <person name="Zou X."/>
            <person name="Han Y."/>
            <person name="Worley K."/>
            <person name="Muzny D."/>
            <person name="Gibbs R."/>
        </authorList>
    </citation>
    <scope>NUCLEOTIDE SEQUENCE</scope>
    <source>
        <strain evidence="6">Sampled in the wild</strain>
    </source>
</reference>
<comment type="caution">
    <text evidence="6">The sequence shown here is derived from an EMBL/GenBank/DDBJ whole genome shotgun (WGS) entry which is preliminary data.</text>
</comment>
<name>A0A8K0PAR1_LADFU</name>
<dbReference type="GO" id="GO:0008270">
    <property type="term" value="F:zinc ion binding"/>
    <property type="evidence" value="ECO:0007669"/>
    <property type="project" value="UniProtKB-KW"/>
</dbReference>